<proteinExistence type="predicted"/>
<evidence type="ECO:0000313" key="2">
    <source>
        <dbReference type="Proteomes" id="UP001321473"/>
    </source>
</evidence>
<comment type="caution">
    <text evidence="1">The sequence shown here is derived from an EMBL/GenBank/DDBJ whole genome shotgun (WGS) entry which is preliminary data.</text>
</comment>
<accession>A0AAQ4E5M5</accession>
<dbReference type="Proteomes" id="UP001321473">
    <property type="component" value="Unassembled WGS sequence"/>
</dbReference>
<dbReference type="AlphaFoldDB" id="A0AAQ4E5M5"/>
<reference evidence="1 2" key="1">
    <citation type="journal article" date="2023" name="Arcadia Sci">
        <title>De novo assembly of a long-read Amblyomma americanum tick genome.</title>
        <authorList>
            <person name="Chou S."/>
            <person name="Poskanzer K.E."/>
            <person name="Rollins M."/>
            <person name="Thuy-Boun P.S."/>
        </authorList>
    </citation>
    <scope>NUCLEOTIDE SEQUENCE [LARGE SCALE GENOMIC DNA]</scope>
    <source>
        <strain evidence="1">F_SG_1</strain>
        <tissue evidence="1">Salivary glands</tissue>
    </source>
</reference>
<evidence type="ECO:0000313" key="1">
    <source>
        <dbReference type="EMBL" id="KAK8769952.1"/>
    </source>
</evidence>
<name>A0AAQ4E5M5_AMBAM</name>
<dbReference type="EMBL" id="JARKHS020021844">
    <property type="protein sequence ID" value="KAK8769952.1"/>
    <property type="molecule type" value="Genomic_DNA"/>
</dbReference>
<organism evidence="1 2">
    <name type="scientific">Amblyomma americanum</name>
    <name type="common">Lone star tick</name>
    <dbReference type="NCBI Taxonomy" id="6943"/>
    <lineage>
        <taxon>Eukaryota</taxon>
        <taxon>Metazoa</taxon>
        <taxon>Ecdysozoa</taxon>
        <taxon>Arthropoda</taxon>
        <taxon>Chelicerata</taxon>
        <taxon>Arachnida</taxon>
        <taxon>Acari</taxon>
        <taxon>Parasitiformes</taxon>
        <taxon>Ixodida</taxon>
        <taxon>Ixodoidea</taxon>
        <taxon>Ixodidae</taxon>
        <taxon>Amblyomminae</taxon>
        <taxon>Amblyomma</taxon>
    </lineage>
</organism>
<protein>
    <submittedName>
        <fullName evidence="1">Uncharacterized protein</fullName>
    </submittedName>
</protein>
<sequence>MRVTVAVAAFLTSQLRGTASKKTSSTPAVPLIAPRKSILAVAVSTVYRCAPVRYPKPLGLKALQEAPSQQRLRPRARILNGFFPPVQVSDFYAPLK</sequence>
<keyword evidence="2" id="KW-1185">Reference proteome</keyword>
<gene>
    <name evidence="1" type="ORF">V5799_013583</name>
</gene>